<name>Q7D9A3_MYCTO</name>
<keyword evidence="2" id="KW-1185">Reference proteome</keyword>
<dbReference type="SUPFAM" id="SSF88713">
    <property type="entry name" value="Glycoside hydrolase/deacetylase"/>
    <property type="match status" value="1"/>
</dbReference>
<evidence type="ECO:0000313" key="1">
    <source>
        <dbReference type="EMBL" id="AAK45050.1"/>
    </source>
</evidence>
<evidence type="ECO:0000313" key="2">
    <source>
        <dbReference type="Proteomes" id="UP000001020"/>
    </source>
</evidence>
<gene>
    <name evidence="1" type="ordered locus">MT0808</name>
</gene>
<dbReference type="AlphaFoldDB" id="Q7D9A3"/>
<dbReference type="HOGENOM" id="CLU_086960_0_0_11"/>
<dbReference type="CDD" id="cd11374">
    <property type="entry name" value="CE4_u10"/>
    <property type="match status" value="1"/>
</dbReference>
<reference evidence="1 2" key="1">
    <citation type="journal article" date="2002" name="J. Bacteriol.">
        <title>Whole-genome comparison of Mycobacterium tuberculosis clinical and laboratory strains.</title>
        <authorList>
            <person name="Fleischmann R.D."/>
            <person name="Alland D."/>
            <person name="Eisen J.A."/>
            <person name="Carpenter L."/>
            <person name="White O."/>
            <person name="Peterson J."/>
            <person name="DeBoy R."/>
            <person name="Dodson R."/>
            <person name="Gwinn M."/>
            <person name="Haft D."/>
            <person name="Hickey E."/>
            <person name="Kolonay J.F."/>
            <person name="Nelson W.C."/>
            <person name="Umayam L.A."/>
            <person name="Ermolaeva M."/>
            <person name="Salzberg S.L."/>
            <person name="Delcher A."/>
            <person name="Utterback T."/>
            <person name="Weidman J."/>
            <person name="Khouri H."/>
            <person name="Gill J."/>
            <person name="Mikula A."/>
            <person name="Bishai W."/>
            <person name="Jacobs Jr W.R.Jr."/>
            <person name="Venter J.C."/>
            <person name="Fraser C.M."/>
        </authorList>
    </citation>
    <scope>NUCLEOTIDE SEQUENCE [LARGE SCALE GENOMIC DNA]</scope>
    <source>
        <strain evidence="2">CDC 1551 / Oshkosh</strain>
    </source>
</reference>
<sequence length="279" mass="30475">MVPASGHGPGAEPTCARSALVRVQIYACCPRVLHRPETWNRQTASVSGKLLVSVSGIGESTLADVDAFCAEMDARSVPVSLLVAPRMRDDYRLDRDPRTVDWLTGRRAAGDALVLHGYDEAATKRRRGEFAMLRAHEANLRLMAADRVLEHLGLRTRLFAAPGWLVSPGVRTALPANGFRLLADLHGITDLVRLTTVRARVLGIGEGFLAEPWWCRMVVMSAERIARRGGVVRIAVAARHLRKSGPLQAMLDAVDLAMLQGCTPMVYRWRADAAVLDAA</sequence>
<dbReference type="GO" id="GO:0005975">
    <property type="term" value="P:carbohydrate metabolic process"/>
    <property type="evidence" value="ECO:0007669"/>
    <property type="project" value="InterPro"/>
</dbReference>
<dbReference type="Pfam" id="PF10096">
    <property type="entry name" value="DUF2334"/>
    <property type="match status" value="1"/>
</dbReference>
<dbReference type="InterPro" id="IPR018763">
    <property type="entry name" value="DUF2334"/>
</dbReference>
<organism evidence="1 2">
    <name type="scientific">Mycobacterium tuberculosis (strain CDC 1551 / Oshkosh)</name>
    <dbReference type="NCBI Taxonomy" id="83331"/>
    <lineage>
        <taxon>Bacteria</taxon>
        <taxon>Bacillati</taxon>
        <taxon>Actinomycetota</taxon>
        <taxon>Actinomycetes</taxon>
        <taxon>Mycobacteriales</taxon>
        <taxon>Mycobacteriaceae</taxon>
        <taxon>Mycobacterium</taxon>
        <taxon>Mycobacterium tuberculosis complex</taxon>
    </lineage>
</organism>
<dbReference type="EMBL" id="AE000516">
    <property type="protein sequence ID" value="AAK45050.1"/>
    <property type="molecule type" value="Genomic_DNA"/>
</dbReference>
<protein>
    <recommendedName>
        <fullName evidence="3">Deacetylase</fullName>
    </recommendedName>
</protein>
<proteinExistence type="predicted"/>
<evidence type="ECO:0008006" key="3">
    <source>
        <dbReference type="Google" id="ProtNLM"/>
    </source>
</evidence>
<dbReference type="KEGG" id="mtc:MT0808"/>
<accession>Q7D9A3</accession>
<dbReference type="Proteomes" id="UP000001020">
    <property type="component" value="Chromosome"/>
</dbReference>
<dbReference type="InterPro" id="IPR011330">
    <property type="entry name" value="Glyco_hydro/deAcase_b/a-brl"/>
</dbReference>